<comment type="caution">
    <text evidence="1">The sequence shown here is derived from an EMBL/GenBank/DDBJ whole genome shotgun (WGS) entry which is preliminary data.</text>
</comment>
<dbReference type="InterPro" id="IPR043743">
    <property type="entry name" value="DUF5688"/>
</dbReference>
<gene>
    <name evidence="1" type="ORF">DW812_11785</name>
</gene>
<dbReference type="Pfam" id="PF18941">
    <property type="entry name" value="DUF5688"/>
    <property type="match status" value="1"/>
</dbReference>
<evidence type="ECO:0000313" key="1">
    <source>
        <dbReference type="EMBL" id="RHD04627.1"/>
    </source>
</evidence>
<dbReference type="EMBL" id="QSIR01000018">
    <property type="protein sequence ID" value="RHD04627.1"/>
    <property type="molecule type" value="Genomic_DNA"/>
</dbReference>
<reference evidence="1 2" key="1">
    <citation type="submission" date="2018-08" db="EMBL/GenBank/DDBJ databases">
        <title>A genome reference for cultivated species of the human gut microbiota.</title>
        <authorList>
            <person name="Zou Y."/>
            <person name="Xue W."/>
            <person name="Luo G."/>
        </authorList>
    </citation>
    <scope>NUCLEOTIDE SEQUENCE [LARGE SCALE GENOMIC DNA]</scope>
    <source>
        <strain evidence="1 2">AM32-6</strain>
    </source>
</reference>
<protein>
    <submittedName>
        <fullName evidence="1">Uncharacterized protein</fullName>
    </submittedName>
</protein>
<evidence type="ECO:0000313" key="2">
    <source>
        <dbReference type="Proteomes" id="UP000284472"/>
    </source>
</evidence>
<sequence>MPLRPYLSLLILIPDNGTIAKEDLGQIVAEINATQVSKEDLLSDKVQFYDSKQKQLRLNKEERAKEKITEKIKEPVEKKIQRNIKEPKIKRLKL</sequence>
<organism evidence="1 2">
    <name type="scientific">Mediterraneibacter gnavus</name>
    <name type="common">Ruminococcus gnavus</name>
    <dbReference type="NCBI Taxonomy" id="33038"/>
    <lineage>
        <taxon>Bacteria</taxon>
        <taxon>Bacillati</taxon>
        <taxon>Bacillota</taxon>
        <taxon>Clostridia</taxon>
        <taxon>Lachnospirales</taxon>
        <taxon>Lachnospiraceae</taxon>
        <taxon>Mediterraneibacter</taxon>
    </lineage>
</organism>
<dbReference type="Proteomes" id="UP000284472">
    <property type="component" value="Unassembled WGS sequence"/>
</dbReference>
<name>A0A414D597_MEDGN</name>
<proteinExistence type="predicted"/>
<dbReference type="RefSeq" id="WP_024853370.1">
    <property type="nucleotide sequence ID" value="NZ_JADMPO010000035.1"/>
</dbReference>
<accession>A0A414D597</accession>
<dbReference type="AlphaFoldDB" id="A0A414D597"/>